<accession>A0A6A6CH97</accession>
<organism evidence="2 3">
    <name type="scientific">Zasmidium cellare ATCC 36951</name>
    <dbReference type="NCBI Taxonomy" id="1080233"/>
    <lineage>
        <taxon>Eukaryota</taxon>
        <taxon>Fungi</taxon>
        <taxon>Dikarya</taxon>
        <taxon>Ascomycota</taxon>
        <taxon>Pezizomycotina</taxon>
        <taxon>Dothideomycetes</taxon>
        <taxon>Dothideomycetidae</taxon>
        <taxon>Mycosphaerellales</taxon>
        <taxon>Mycosphaerellaceae</taxon>
        <taxon>Zasmidium</taxon>
    </lineage>
</organism>
<dbReference type="AlphaFoldDB" id="A0A6A6CH97"/>
<evidence type="ECO:0000313" key="3">
    <source>
        <dbReference type="Proteomes" id="UP000799537"/>
    </source>
</evidence>
<dbReference type="Proteomes" id="UP000799537">
    <property type="component" value="Unassembled WGS sequence"/>
</dbReference>
<proteinExistence type="predicted"/>
<name>A0A6A6CH97_ZASCE</name>
<protein>
    <recommendedName>
        <fullName evidence="4">Rad60/SUMO-like domain-containing protein</fullName>
    </recommendedName>
</protein>
<dbReference type="CDD" id="cd01763">
    <property type="entry name" value="Ubl_SUMO_like"/>
    <property type="match status" value="1"/>
</dbReference>
<sequence>MDNTGISVNLPLPVCGTSGKDIEIKFDTQYTGVEDAAEFVNTLLHRSHARYHEAKDTEQQRPKRHRTDESFDLERRRAGANEAIVFRINGAQSTSQFRIKRSDQFKRSLELFAEQNNKQYENLKLFYDGRWVPAQSSPADVSESLILCKGED</sequence>
<dbReference type="Gene3D" id="3.10.20.90">
    <property type="entry name" value="Phosphatidylinositol 3-kinase Catalytic Subunit, Chain A, domain 1"/>
    <property type="match status" value="1"/>
</dbReference>
<feature type="region of interest" description="Disordered" evidence="1">
    <location>
        <begin position="50"/>
        <end position="74"/>
    </location>
</feature>
<dbReference type="RefSeq" id="XP_033667424.1">
    <property type="nucleotide sequence ID" value="XM_033806660.1"/>
</dbReference>
<keyword evidence="3" id="KW-1185">Reference proteome</keyword>
<evidence type="ECO:0000313" key="2">
    <source>
        <dbReference type="EMBL" id="KAF2166535.1"/>
    </source>
</evidence>
<dbReference type="EMBL" id="ML993596">
    <property type="protein sequence ID" value="KAF2166535.1"/>
    <property type="molecule type" value="Genomic_DNA"/>
</dbReference>
<reference evidence="2" key="1">
    <citation type="journal article" date="2020" name="Stud. Mycol.">
        <title>101 Dothideomycetes genomes: a test case for predicting lifestyles and emergence of pathogens.</title>
        <authorList>
            <person name="Haridas S."/>
            <person name="Albert R."/>
            <person name="Binder M."/>
            <person name="Bloem J."/>
            <person name="Labutti K."/>
            <person name="Salamov A."/>
            <person name="Andreopoulos B."/>
            <person name="Baker S."/>
            <person name="Barry K."/>
            <person name="Bills G."/>
            <person name="Bluhm B."/>
            <person name="Cannon C."/>
            <person name="Castanera R."/>
            <person name="Culley D."/>
            <person name="Daum C."/>
            <person name="Ezra D."/>
            <person name="Gonzalez J."/>
            <person name="Henrissat B."/>
            <person name="Kuo A."/>
            <person name="Liang C."/>
            <person name="Lipzen A."/>
            <person name="Lutzoni F."/>
            <person name="Magnuson J."/>
            <person name="Mondo S."/>
            <person name="Nolan M."/>
            <person name="Ohm R."/>
            <person name="Pangilinan J."/>
            <person name="Park H.-J."/>
            <person name="Ramirez L."/>
            <person name="Alfaro M."/>
            <person name="Sun H."/>
            <person name="Tritt A."/>
            <person name="Yoshinaga Y."/>
            <person name="Zwiers L.-H."/>
            <person name="Turgeon B."/>
            <person name="Goodwin S."/>
            <person name="Spatafora J."/>
            <person name="Crous P."/>
            <person name="Grigoriev I."/>
        </authorList>
    </citation>
    <scope>NUCLEOTIDE SEQUENCE</scope>
    <source>
        <strain evidence="2">ATCC 36951</strain>
    </source>
</reference>
<evidence type="ECO:0008006" key="4">
    <source>
        <dbReference type="Google" id="ProtNLM"/>
    </source>
</evidence>
<gene>
    <name evidence="2" type="ORF">M409DRAFT_23173</name>
</gene>
<evidence type="ECO:0000256" key="1">
    <source>
        <dbReference type="SAM" id="MobiDB-lite"/>
    </source>
</evidence>
<dbReference type="GeneID" id="54559932"/>